<protein>
    <submittedName>
        <fullName evidence="2">Uncharacterized protein</fullName>
    </submittedName>
</protein>
<feature type="compositionally biased region" description="Acidic residues" evidence="1">
    <location>
        <begin position="180"/>
        <end position="200"/>
    </location>
</feature>
<name>A0AAN6N3T4_9PEZI</name>
<proteinExistence type="predicted"/>
<feature type="region of interest" description="Disordered" evidence="1">
    <location>
        <begin position="178"/>
        <end position="204"/>
    </location>
</feature>
<sequence length="244" mass="27528">MNTIELAQHYDTGFFREVRNRCLNLARLENFFQLYLCFNTNKPGSTSEALGTWATTESGRAFAAAMTDNLLGDLPPEEDCEDYLYEFTKFSMVSNAEHNGRVLERVAYSVIHVCRSLLPDVVAVPYLRPYQLDSCMQHTRPTAVLDMYCYTRISQASSHQEVTDNVHRLLGISVEAPREEIDEDKAEEEASFGETGDIDDGQTVFEDTDSVVADSKVDSEDLFSSQNDCPTEWSAVSEDLRSDK</sequence>
<gene>
    <name evidence="2" type="ORF">QBC46DRAFT_366286</name>
</gene>
<evidence type="ECO:0000313" key="2">
    <source>
        <dbReference type="EMBL" id="KAK3937313.1"/>
    </source>
</evidence>
<accession>A0AAN6N3T4</accession>
<evidence type="ECO:0000256" key="1">
    <source>
        <dbReference type="SAM" id="MobiDB-lite"/>
    </source>
</evidence>
<dbReference type="Proteomes" id="UP001303473">
    <property type="component" value="Unassembled WGS sequence"/>
</dbReference>
<keyword evidence="3" id="KW-1185">Reference proteome</keyword>
<comment type="caution">
    <text evidence="2">The sequence shown here is derived from an EMBL/GenBank/DDBJ whole genome shotgun (WGS) entry which is preliminary data.</text>
</comment>
<feature type="region of interest" description="Disordered" evidence="1">
    <location>
        <begin position="216"/>
        <end position="244"/>
    </location>
</feature>
<dbReference type="AlphaFoldDB" id="A0AAN6N3T4"/>
<reference evidence="3" key="1">
    <citation type="journal article" date="2023" name="Mol. Phylogenet. Evol.">
        <title>Genome-scale phylogeny and comparative genomics of the fungal order Sordariales.</title>
        <authorList>
            <person name="Hensen N."/>
            <person name="Bonometti L."/>
            <person name="Westerberg I."/>
            <person name="Brannstrom I.O."/>
            <person name="Guillou S."/>
            <person name="Cros-Aarteil S."/>
            <person name="Calhoun S."/>
            <person name="Haridas S."/>
            <person name="Kuo A."/>
            <person name="Mondo S."/>
            <person name="Pangilinan J."/>
            <person name="Riley R."/>
            <person name="LaButti K."/>
            <person name="Andreopoulos B."/>
            <person name="Lipzen A."/>
            <person name="Chen C."/>
            <person name="Yan M."/>
            <person name="Daum C."/>
            <person name="Ng V."/>
            <person name="Clum A."/>
            <person name="Steindorff A."/>
            <person name="Ohm R.A."/>
            <person name="Martin F."/>
            <person name="Silar P."/>
            <person name="Natvig D.O."/>
            <person name="Lalanne C."/>
            <person name="Gautier V."/>
            <person name="Ament-Velasquez S.L."/>
            <person name="Kruys A."/>
            <person name="Hutchinson M.I."/>
            <person name="Powell A.J."/>
            <person name="Barry K."/>
            <person name="Miller A.N."/>
            <person name="Grigoriev I.V."/>
            <person name="Debuchy R."/>
            <person name="Gladieux P."/>
            <person name="Hiltunen Thoren M."/>
            <person name="Johannesson H."/>
        </authorList>
    </citation>
    <scope>NUCLEOTIDE SEQUENCE [LARGE SCALE GENOMIC DNA]</scope>
    <source>
        <strain evidence="3">CBS 340.73</strain>
    </source>
</reference>
<organism evidence="2 3">
    <name type="scientific">Diplogelasinospora grovesii</name>
    <dbReference type="NCBI Taxonomy" id="303347"/>
    <lineage>
        <taxon>Eukaryota</taxon>
        <taxon>Fungi</taxon>
        <taxon>Dikarya</taxon>
        <taxon>Ascomycota</taxon>
        <taxon>Pezizomycotina</taxon>
        <taxon>Sordariomycetes</taxon>
        <taxon>Sordariomycetidae</taxon>
        <taxon>Sordariales</taxon>
        <taxon>Diplogelasinosporaceae</taxon>
        <taxon>Diplogelasinospora</taxon>
    </lineage>
</organism>
<evidence type="ECO:0000313" key="3">
    <source>
        <dbReference type="Proteomes" id="UP001303473"/>
    </source>
</evidence>
<dbReference type="EMBL" id="MU853857">
    <property type="protein sequence ID" value="KAK3937313.1"/>
    <property type="molecule type" value="Genomic_DNA"/>
</dbReference>